<dbReference type="AlphaFoldDB" id="F2BAK0"/>
<evidence type="ECO:0000313" key="2">
    <source>
        <dbReference type="Proteomes" id="UP000004105"/>
    </source>
</evidence>
<sequence>MVFFLTKIRAILMERPSEKQFYFSAHRFRLHRIVVSDGLNLSAAAF</sequence>
<keyword evidence="2" id="KW-1185">Reference proteome</keyword>
<accession>F2BAK0</accession>
<dbReference type="Proteomes" id="UP000004105">
    <property type="component" value="Unassembled WGS sequence"/>
</dbReference>
<proteinExistence type="predicted"/>
<dbReference type="EMBL" id="AFAY01000012">
    <property type="protein sequence ID" value="EGF11587.1"/>
    <property type="molecule type" value="Genomic_DNA"/>
</dbReference>
<name>F2BAK0_9NEIS</name>
<organism evidence="1 2">
    <name type="scientific">Neisseria bacilliformis ATCC BAA-1200</name>
    <dbReference type="NCBI Taxonomy" id="888742"/>
    <lineage>
        <taxon>Bacteria</taxon>
        <taxon>Pseudomonadati</taxon>
        <taxon>Pseudomonadota</taxon>
        <taxon>Betaproteobacteria</taxon>
        <taxon>Neisseriales</taxon>
        <taxon>Neisseriaceae</taxon>
        <taxon>Neisseria</taxon>
    </lineage>
</organism>
<evidence type="ECO:0000313" key="1">
    <source>
        <dbReference type="EMBL" id="EGF11587.1"/>
    </source>
</evidence>
<reference evidence="1 2" key="1">
    <citation type="submission" date="2011-02" db="EMBL/GenBank/DDBJ databases">
        <authorList>
            <person name="Muzny D."/>
            <person name="Qin X."/>
            <person name="Deng J."/>
            <person name="Jiang H."/>
            <person name="Liu Y."/>
            <person name="Qu J."/>
            <person name="Song X.-Z."/>
            <person name="Zhang L."/>
            <person name="Thornton R."/>
            <person name="Coyle M."/>
            <person name="Francisco L."/>
            <person name="Jackson L."/>
            <person name="Javaid M."/>
            <person name="Korchina V."/>
            <person name="Kovar C."/>
            <person name="Mata R."/>
            <person name="Mathew T."/>
            <person name="Ngo R."/>
            <person name="Nguyen L."/>
            <person name="Nguyen N."/>
            <person name="Okwuonu G."/>
            <person name="Ongeri F."/>
            <person name="Pham C."/>
            <person name="Simmons D."/>
            <person name="Wilczek-Boney K."/>
            <person name="Hale W."/>
            <person name="Jakkamsetti A."/>
            <person name="Pham P."/>
            <person name="Ruth R."/>
            <person name="San Lucas F."/>
            <person name="Warren J."/>
            <person name="Zhang J."/>
            <person name="Zhao Z."/>
            <person name="Zhou C."/>
            <person name="Zhu D."/>
            <person name="Lee S."/>
            <person name="Bess C."/>
            <person name="Blankenburg K."/>
            <person name="Forbes L."/>
            <person name="Fu Q."/>
            <person name="Gubbala S."/>
            <person name="Hirani K."/>
            <person name="Jayaseelan J.C."/>
            <person name="Lara F."/>
            <person name="Munidasa M."/>
            <person name="Palculict T."/>
            <person name="Patil S."/>
            <person name="Pu L.-L."/>
            <person name="Saada N."/>
            <person name="Tang L."/>
            <person name="Weissenberger G."/>
            <person name="Zhu Y."/>
            <person name="Hemphill L."/>
            <person name="Shang Y."/>
            <person name="Youmans B."/>
            <person name="Ayvaz T."/>
            <person name="Ross M."/>
            <person name="Santibanez J."/>
            <person name="Aqrawi P."/>
            <person name="Gross S."/>
            <person name="Joshi V."/>
            <person name="Fowler G."/>
            <person name="Nazareth L."/>
            <person name="Reid J."/>
            <person name="Worley K."/>
            <person name="Petrosino J."/>
            <person name="Highlander S."/>
            <person name="Gibbs R."/>
        </authorList>
    </citation>
    <scope>NUCLEOTIDE SEQUENCE [LARGE SCALE GENOMIC DNA]</scope>
    <source>
        <strain evidence="1 2">ATCC BAA-1200</strain>
    </source>
</reference>
<gene>
    <name evidence="1" type="ORF">HMPREF9123_0703</name>
</gene>
<comment type="caution">
    <text evidence="1">The sequence shown here is derived from an EMBL/GenBank/DDBJ whole genome shotgun (WGS) entry which is preliminary data.</text>
</comment>
<dbReference type="HOGENOM" id="CLU_3186189_0_0_4"/>
<protein>
    <submittedName>
        <fullName evidence="1">Uncharacterized protein</fullName>
    </submittedName>
</protein>